<dbReference type="Proteomes" id="UP000243499">
    <property type="component" value="Chromosome 1"/>
</dbReference>
<feature type="region of interest" description="Disordered" evidence="1">
    <location>
        <begin position="213"/>
        <end position="236"/>
    </location>
</feature>
<feature type="region of interest" description="Disordered" evidence="1">
    <location>
        <begin position="169"/>
        <end position="194"/>
    </location>
</feature>
<evidence type="ECO:0000313" key="2">
    <source>
        <dbReference type="EMBL" id="PVH66197.1"/>
    </source>
</evidence>
<feature type="region of interest" description="Disordered" evidence="1">
    <location>
        <begin position="57"/>
        <end position="76"/>
    </location>
</feature>
<feature type="compositionally biased region" description="Low complexity" evidence="1">
    <location>
        <begin position="108"/>
        <end position="130"/>
    </location>
</feature>
<evidence type="ECO:0000256" key="1">
    <source>
        <dbReference type="SAM" id="MobiDB-lite"/>
    </source>
</evidence>
<sequence>MPSPFSGHHTGSSSLSLARSFSLLFPLPVSPVQAPERSSSPTRGAARPAAWLGAGARASARLGRPGAGGRRLAASAGRAAGEQPQAARALGVGAVAARGLWRQQALGQACGSGSSGAGRARGPRAAQASGPEQRASGRAGTRELARSGGGFADAKRWRGWARAATRGLTVAQGGQDGSRTRGRSAQAGGPRRGVARRGGLCLWLAQRVHRTARAGGVQDACERSRCETRAEASSPE</sequence>
<feature type="compositionally biased region" description="Basic and acidic residues" evidence="1">
    <location>
        <begin position="220"/>
        <end position="230"/>
    </location>
</feature>
<dbReference type="EMBL" id="CM008046">
    <property type="protein sequence ID" value="PVH66197.1"/>
    <property type="molecule type" value="Genomic_DNA"/>
</dbReference>
<proteinExistence type="predicted"/>
<reference evidence="2" key="1">
    <citation type="submission" date="2018-04" db="EMBL/GenBank/DDBJ databases">
        <title>WGS assembly of Panicum hallii.</title>
        <authorList>
            <person name="Lovell J."/>
            <person name="Jenkins J."/>
            <person name="Lowry D."/>
            <person name="Mamidi S."/>
            <person name="Sreedasyam A."/>
            <person name="Weng X."/>
            <person name="Barry K."/>
            <person name="Bonette J."/>
            <person name="Campitelli B."/>
            <person name="Daum C."/>
            <person name="Gordon S."/>
            <person name="Gould B."/>
            <person name="Lipzen A."/>
            <person name="Macqueen A."/>
            <person name="Palacio-Mejia J."/>
            <person name="Plott C."/>
            <person name="Shakirov E."/>
            <person name="Shu S."/>
            <person name="Yoshinaga Y."/>
            <person name="Zane M."/>
            <person name="Rokhsar D."/>
            <person name="Grimwood J."/>
            <person name="Schmutz J."/>
            <person name="Juenger T."/>
        </authorList>
    </citation>
    <scope>NUCLEOTIDE SEQUENCE [LARGE SCALE GENOMIC DNA]</scope>
    <source>
        <strain evidence="2">FIL2</strain>
    </source>
</reference>
<gene>
    <name evidence="2" type="ORF">PAHAL_1G175800</name>
</gene>
<accession>A0A2T8KVJ0</accession>
<organism evidence="2">
    <name type="scientific">Panicum hallii</name>
    <dbReference type="NCBI Taxonomy" id="206008"/>
    <lineage>
        <taxon>Eukaryota</taxon>
        <taxon>Viridiplantae</taxon>
        <taxon>Streptophyta</taxon>
        <taxon>Embryophyta</taxon>
        <taxon>Tracheophyta</taxon>
        <taxon>Spermatophyta</taxon>
        <taxon>Magnoliopsida</taxon>
        <taxon>Liliopsida</taxon>
        <taxon>Poales</taxon>
        <taxon>Poaceae</taxon>
        <taxon>PACMAD clade</taxon>
        <taxon>Panicoideae</taxon>
        <taxon>Panicodae</taxon>
        <taxon>Paniceae</taxon>
        <taxon>Panicinae</taxon>
        <taxon>Panicum</taxon>
        <taxon>Panicum sect. Panicum</taxon>
    </lineage>
</organism>
<dbReference type="AlphaFoldDB" id="A0A2T8KVJ0"/>
<name>A0A2T8KVJ0_9POAL</name>
<protein>
    <submittedName>
        <fullName evidence="2">Uncharacterized protein</fullName>
    </submittedName>
</protein>
<dbReference type="Gramene" id="PVH66197">
    <property type="protein sequence ID" value="PVH66197"/>
    <property type="gene ID" value="PAHAL_1G175800"/>
</dbReference>
<feature type="region of interest" description="Disordered" evidence="1">
    <location>
        <begin position="108"/>
        <end position="149"/>
    </location>
</feature>
<feature type="region of interest" description="Disordered" evidence="1">
    <location>
        <begin position="30"/>
        <end position="51"/>
    </location>
</feature>